<keyword evidence="3" id="KW-1133">Transmembrane helix</keyword>
<evidence type="ECO:0000256" key="5">
    <source>
        <dbReference type="ARBA" id="ARBA00023186"/>
    </source>
</evidence>
<dbReference type="Proteomes" id="UP000298049">
    <property type="component" value="Chromosome"/>
</dbReference>
<evidence type="ECO:0000256" key="7">
    <source>
        <dbReference type="SAM" id="MobiDB-lite"/>
    </source>
</evidence>
<evidence type="ECO:0000256" key="2">
    <source>
        <dbReference type="ARBA" id="ARBA00022692"/>
    </source>
</evidence>
<dbReference type="PANTHER" id="PTHR12763:SF28">
    <property type="entry name" value="GEO10507P1-RELATED"/>
    <property type="match status" value="1"/>
</dbReference>
<feature type="domain" description="J" evidence="8">
    <location>
        <begin position="178"/>
        <end position="228"/>
    </location>
</feature>
<comment type="similarity">
    <text evidence="6">Belongs to the TIM14 family.</text>
</comment>
<feature type="region of interest" description="Disordered" evidence="7">
    <location>
        <begin position="153"/>
        <end position="173"/>
    </location>
</feature>
<organism evidence="9 10">
    <name type="scientific">Hydrocarboniclastica marina</name>
    <dbReference type="NCBI Taxonomy" id="2259620"/>
    <lineage>
        <taxon>Bacteria</taxon>
        <taxon>Pseudomonadati</taxon>
        <taxon>Pseudomonadota</taxon>
        <taxon>Gammaproteobacteria</taxon>
        <taxon>Alteromonadales</taxon>
        <taxon>Alteromonadaceae</taxon>
        <taxon>Hydrocarboniclastica</taxon>
    </lineage>
</organism>
<dbReference type="GO" id="GO:0016020">
    <property type="term" value="C:membrane"/>
    <property type="evidence" value="ECO:0007669"/>
    <property type="project" value="UniProtKB-SubCell"/>
</dbReference>
<dbReference type="PANTHER" id="PTHR12763">
    <property type="match status" value="1"/>
</dbReference>
<accession>A0A4V1D979</accession>
<dbReference type="Pfam" id="PF00226">
    <property type="entry name" value="DnaJ"/>
    <property type="match status" value="1"/>
</dbReference>
<feature type="compositionally biased region" description="Basic and acidic residues" evidence="7">
    <location>
        <begin position="153"/>
        <end position="162"/>
    </location>
</feature>
<gene>
    <name evidence="9" type="ORF">soil367_01005</name>
</gene>
<evidence type="ECO:0000313" key="9">
    <source>
        <dbReference type="EMBL" id="QCF27750.1"/>
    </source>
</evidence>
<dbReference type="InterPro" id="IPR001623">
    <property type="entry name" value="DnaJ_domain"/>
</dbReference>
<comment type="subcellular location">
    <subcellularLocation>
        <location evidence="1">Membrane</location>
        <topology evidence="1">Single-pass membrane protein</topology>
    </subcellularLocation>
</comment>
<evidence type="ECO:0000256" key="6">
    <source>
        <dbReference type="ARBA" id="ARBA00038105"/>
    </source>
</evidence>
<dbReference type="OrthoDB" id="9811070at2"/>
<evidence type="ECO:0000256" key="1">
    <source>
        <dbReference type="ARBA" id="ARBA00004167"/>
    </source>
</evidence>
<name>A0A4V1D979_9ALTE</name>
<dbReference type="SUPFAM" id="SSF46565">
    <property type="entry name" value="Chaperone J-domain"/>
    <property type="match status" value="1"/>
</dbReference>
<keyword evidence="4" id="KW-0472">Membrane</keyword>
<dbReference type="KEGG" id="hmi:soil367_01005"/>
<sequence>MVLLLALLAWAWLRQQPASGRGIALLKLGAVLAIPLFGYLALSGRLHIVGLLLALAYPLVRRFGPALMQRHKKVSGAGQQSTVTSRILEMSLDHDSGQMFGRVLEGPLEGTSLEQLEEQQFMELLHYCREHDSDSARLLETYLDRRFGESWRVDDRDDDSHENSTGASAGSSDLTREEAYEILGLSPDASPEAITRAHRRLIQKLHPDRGGSAYLAARINAARKLLLG</sequence>
<reference evidence="9 10" key="1">
    <citation type="submission" date="2018-07" db="EMBL/GenBank/DDBJ databases">
        <title>Marsedoiliclastica nanhaica gen. nov. sp. nov., a novel marine hydrocarbonoclastic bacterium isolated from an in-situ enriched hydrocarbon-degrading consortium in deep-sea sediment.</title>
        <authorList>
            <person name="Dong C."/>
            <person name="Ma T."/>
            <person name="Liu R."/>
            <person name="Shao Z."/>
        </authorList>
    </citation>
    <scope>NUCLEOTIDE SEQUENCE [LARGE SCALE GENOMIC DNA]</scope>
    <source>
        <strain evidence="10">soil36-7</strain>
    </source>
</reference>
<dbReference type="EMBL" id="CP031093">
    <property type="protein sequence ID" value="QCF27750.1"/>
    <property type="molecule type" value="Genomic_DNA"/>
</dbReference>
<keyword evidence="10" id="KW-1185">Reference proteome</keyword>
<evidence type="ECO:0000256" key="3">
    <source>
        <dbReference type="ARBA" id="ARBA00022989"/>
    </source>
</evidence>
<keyword evidence="2" id="KW-0812">Transmembrane</keyword>
<dbReference type="PROSITE" id="PS50076">
    <property type="entry name" value="DNAJ_2"/>
    <property type="match status" value="1"/>
</dbReference>
<evidence type="ECO:0000256" key="4">
    <source>
        <dbReference type="ARBA" id="ARBA00023136"/>
    </source>
</evidence>
<dbReference type="SMART" id="SM00271">
    <property type="entry name" value="DnaJ"/>
    <property type="match status" value="1"/>
</dbReference>
<dbReference type="CDD" id="cd06257">
    <property type="entry name" value="DnaJ"/>
    <property type="match status" value="1"/>
</dbReference>
<dbReference type="InterPro" id="IPR036869">
    <property type="entry name" value="J_dom_sf"/>
</dbReference>
<keyword evidence="5" id="KW-0143">Chaperone</keyword>
<feature type="compositionally biased region" description="Polar residues" evidence="7">
    <location>
        <begin position="163"/>
        <end position="173"/>
    </location>
</feature>
<evidence type="ECO:0000313" key="10">
    <source>
        <dbReference type="Proteomes" id="UP000298049"/>
    </source>
</evidence>
<evidence type="ECO:0000259" key="8">
    <source>
        <dbReference type="PROSITE" id="PS50076"/>
    </source>
</evidence>
<protein>
    <submittedName>
        <fullName evidence="9">Molecular chaperone DnaJ</fullName>
    </submittedName>
</protein>
<dbReference type="PRINTS" id="PR00625">
    <property type="entry name" value="JDOMAIN"/>
</dbReference>
<dbReference type="AlphaFoldDB" id="A0A4V1D979"/>
<dbReference type="Gene3D" id="1.10.287.110">
    <property type="entry name" value="DnaJ domain"/>
    <property type="match status" value="1"/>
</dbReference>
<proteinExistence type="inferred from homology"/>